<protein>
    <recommendedName>
        <fullName evidence="2">Peptide deformylase</fullName>
        <shortName evidence="2">PDF</shortName>
        <ecNumber evidence="2">3.5.1.88</ecNumber>
    </recommendedName>
    <alternativeName>
        <fullName evidence="2">Polypeptide deformylase</fullName>
    </alternativeName>
</protein>
<dbReference type="GO" id="GO:0006412">
    <property type="term" value="P:translation"/>
    <property type="evidence" value="ECO:0007669"/>
    <property type="project" value="UniProtKB-UniRule"/>
</dbReference>
<dbReference type="AlphaFoldDB" id="B9YAS1"/>
<keyword evidence="2" id="KW-0479">Metal-binding</keyword>
<comment type="catalytic activity">
    <reaction evidence="2">
        <text>N-terminal N-formyl-L-methionyl-[peptide] + H2O = N-terminal L-methionyl-[peptide] + formate</text>
        <dbReference type="Rhea" id="RHEA:24420"/>
        <dbReference type="Rhea" id="RHEA-COMP:10639"/>
        <dbReference type="Rhea" id="RHEA-COMP:10640"/>
        <dbReference type="ChEBI" id="CHEBI:15377"/>
        <dbReference type="ChEBI" id="CHEBI:15740"/>
        <dbReference type="ChEBI" id="CHEBI:49298"/>
        <dbReference type="ChEBI" id="CHEBI:64731"/>
        <dbReference type="EC" id="3.5.1.88"/>
    </reaction>
</comment>
<accession>B9YAS1</accession>
<reference evidence="3 4" key="1">
    <citation type="submission" date="2008-12" db="EMBL/GenBank/DDBJ databases">
        <authorList>
            <person name="Fulton L."/>
            <person name="Clifton S."/>
            <person name="Fulton B."/>
            <person name="Xu J."/>
            <person name="Minx P."/>
            <person name="Pepin K.H."/>
            <person name="Johnson M."/>
            <person name="Bhonagiri V."/>
            <person name="Nash W.E."/>
            <person name="Mardis E.R."/>
            <person name="Wilson R.K."/>
        </authorList>
    </citation>
    <scope>NUCLEOTIDE SEQUENCE [LARGE SCALE GENOMIC DNA]</scope>
    <source>
        <strain evidence="3 4">DSM 12042</strain>
    </source>
</reference>
<evidence type="ECO:0000256" key="2">
    <source>
        <dbReference type="HAMAP-Rule" id="MF_00163"/>
    </source>
</evidence>
<dbReference type="PANTHER" id="PTHR10458">
    <property type="entry name" value="PEPTIDE DEFORMYLASE"/>
    <property type="match status" value="1"/>
</dbReference>
<feature type="binding site" evidence="2">
    <location>
        <position position="135"/>
    </location>
    <ligand>
        <name>Fe cation</name>
        <dbReference type="ChEBI" id="CHEBI:24875"/>
    </ligand>
</feature>
<comment type="caution">
    <text evidence="3">The sequence shown here is derived from an EMBL/GenBank/DDBJ whole genome shotgun (WGS) entry which is preliminary data.</text>
</comment>
<dbReference type="Proteomes" id="UP000005950">
    <property type="component" value="Unassembled WGS sequence"/>
</dbReference>
<dbReference type="CDD" id="cd00487">
    <property type="entry name" value="Pep_deformylase"/>
    <property type="match status" value="1"/>
</dbReference>
<dbReference type="GO" id="GO:0046872">
    <property type="term" value="F:metal ion binding"/>
    <property type="evidence" value="ECO:0007669"/>
    <property type="project" value="UniProtKB-KW"/>
</dbReference>
<dbReference type="InterPro" id="IPR036821">
    <property type="entry name" value="Peptide_deformylase_sf"/>
</dbReference>
<dbReference type="PRINTS" id="PR01576">
    <property type="entry name" value="PDEFORMYLASE"/>
</dbReference>
<comment type="similarity">
    <text evidence="1 2">Belongs to the polypeptide deformylase family.</text>
</comment>
<dbReference type="PANTHER" id="PTHR10458:SF22">
    <property type="entry name" value="PEPTIDE DEFORMYLASE"/>
    <property type="match status" value="1"/>
</dbReference>
<dbReference type="NCBIfam" id="NF006670">
    <property type="entry name" value="PRK09218.1"/>
    <property type="match status" value="1"/>
</dbReference>
<reference evidence="3 4" key="2">
    <citation type="submission" date="2009-02" db="EMBL/GenBank/DDBJ databases">
        <title>Draft genome sequence of Holdemania filiformis DSM 12042.</title>
        <authorList>
            <person name="Sudarsanam P."/>
            <person name="Ley R."/>
            <person name="Guruge J."/>
            <person name="Turnbaugh P.J."/>
            <person name="Mahowald M."/>
            <person name="Liep D."/>
            <person name="Gordon J."/>
        </authorList>
    </citation>
    <scope>NUCLEOTIDE SEQUENCE [LARGE SCALE GENOMIC DNA]</scope>
    <source>
        <strain evidence="3 4">DSM 12042</strain>
    </source>
</reference>
<dbReference type="eggNOG" id="COG0242">
    <property type="taxonomic scope" value="Bacteria"/>
</dbReference>
<dbReference type="PIRSF" id="PIRSF004749">
    <property type="entry name" value="Pep_def"/>
    <property type="match status" value="1"/>
</dbReference>
<gene>
    <name evidence="2 3" type="primary">def</name>
    <name evidence="3" type="ORF">HOLDEFILI_02928</name>
</gene>
<feature type="binding site" evidence="2">
    <location>
        <position position="90"/>
    </location>
    <ligand>
        <name>Fe cation</name>
        <dbReference type="ChEBI" id="CHEBI:24875"/>
    </ligand>
</feature>
<comment type="cofactor">
    <cofactor evidence="2">
        <name>Fe(2+)</name>
        <dbReference type="ChEBI" id="CHEBI:29033"/>
    </cofactor>
    <text evidence="2">Binds 1 Fe(2+) ion.</text>
</comment>
<evidence type="ECO:0000256" key="1">
    <source>
        <dbReference type="ARBA" id="ARBA00010759"/>
    </source>
</evidence>
<proteinExistence type="inferred from homology"/>
<dbReference type="SUPFAM" id="SSF56420">
    <property type="entry name" value="Peptide deformylase"/>
    <property type="match status" value="1"/>
</dbReference>
<feature type="binding site" evidence="2">
    <location>
        <position position="131"/>
    </location>
    <ligand>
        <name>Fe cation</name>
        <dbReference type="ChEBI" id="CHEBI:24875"/>
    </ligand>
</feature>
<feature type="active site" evidence="2">
    <location>
        <position position="132"/>
    </location>
</feature>
<keyword evidence="2" id="KW-0408">Iron</keyword>
<comment type="function">
    <text evidence="2">Removes the formyl group from the N-terminal Met of newly synthesized proteins. Requires at least a dipeptide for an efficient rate of reaction. N-terminal L-methionine is a prerequisite for activity but the enzyme has broad specificity at other positions.</text>
</comment>
<name>B9YAS1_9FIRM</name>
<dbReference type="Pfam" id="PF01327">
    <property type="entry name" value="Pep_deformylase"/>
    <property type="match status" value="1"/>
</dbReference>
<dbReference type="Gene3D" id="3.90.45.10">
    <property type="entry name" value="Peptide deformylase"/>
    <property type="match status" value="1"/>
</dbReference>
<dbReference type="STRING" id="545696.HOLDEFILI_02928"/>
<sequence length="141" mass="15759">MNNFMIREIVTDPILLSRPSREATAEDLAVAADLKDTLIAHADHCAGMAANMIGQSVRVIAVFVADQPLVLINPQIIKAEGRKYTAEEGCLSLPGTRRAQRFEKLQLRYQDEQSRIKQRTFSGFTAQVIQHELDHCEGILI</sequence>
<keyword evidence="2 3" id="KW-0378">Hydrolase</keyword>
<dbReference type="EMBL" id="ACCF01000186">
    <property type="protein sequence ID" value="EEF66933.1"/>
    <property type="molecule type" value="Genomic_DNA"/>
</dbReference>
<dbReference type="HOGENOM" id="CLU_061901_3_1_9"/>
<keyword evidence="2" id="KW-0648">Protein biosynthesis</keyword>
<evidence type="ECO:0000313" key="3">
    <source>
        <dbReference type="EMBL" id="EEF66933.1"/>
    </source>
</evidence>
<dbReference type="HAMAP" id="MF_00163">
    <property type="entry name" value="Pep_deformylase"/>
    <property type="match status" value="1"/>
</dbReference>
<organism evidence="3 4">
    <name type="scientific">Holdemania filiformis DSM 12042</name>
    <dbReference type="NCBI Taxonomy" id="545696"/>
    <lineage>
        <taxon>Bacteria</taxon>
        <taxon>Bacillati</taxon>
        <taxon>Bacillota</taxon>
        <taxon>Erysipelotrichia</taxon>
        <taxon>Erysipelotrichales</taxon>
        <taxon>Erysipelotrichaceae</taxon>
        <taxon>Holdemania</taxon>
    </lineage>
</organism>
<evidence type="ECO:0000313" key="4">
    <source>
        <dbReference type="Proteomes" id="UP000005950"/>
    </source>
</evidence>
<dbReference type="InterPro" id="IPR023635">
    <property type="entry name" value="Peptide_deformylase"/>
</dbReference>
<dbReference type="EC" id="3.5.1.88" evidence="2"/>
<dbReference type="GO" id="GO:0042586">
    <property type="term" value="F:peptide deformylase activity"/>
    <property type="evidence" value="ECO:0007669"/>
    <property type="project" value="UniProtKB-UniRule"/>
</dbReference>